<name>U1GX62_ENDPU</name>
<proteinExistence type="predicted"/>
<gene>
    <name evidence="2" type="ORF">EPUS_08670</name>
</gene>
<evidence type="ECO:0000313" key="2">
    <source>
        <dbReference type="EMBL" id="ERF77103.1"/>
    </source>
</evidence>
<dbReference type="GeneID" id="19243517"/>
<feature type="region of interest" description="Disordered" evidence="1">
    <location>
        <begin position="190"/>
        <end position="218"/>
    </location>
</feature>
<dbReference type="Proteomes" id="UP000019373">
    <property type="component" value="Unassembled WGS sequence"/>
</dbReference>
<feature type="region of interest" description="Disordered" evidence="1">
    <location>
        <begin position="85"/>
        <end position="122"/>
    </location>
</feature>
<feature type="region of interest" description="Disordered" evidence="1">
    <location>
        <begin position="1"/>
        <end position="66"/>
    </location>
</feature>
<feature type="compositionally biased region" description="Gly residues" evidence="1">
    <location>
        <begin position="13"/>
        <end position="26"/>
    </location>
</feature>
<organism evidence="2 3">
    <name type="scientific">Endocarpon pusillum (strain Z07020 / HMAS-L-300199)</name>
    <name type="common">Lichen-forming fungus</name>
    <dbReference type="NCBI Taxonomy" id="1263415"/>
    <lineage>
        <taxon>Eukaryota</taxon>
        <taxon>Fungi</taxon>
        <taxon>Dikarya</taxon>
        <taxon>Ascomycota</taxon>
        <taxon>Pezizomycotina</taxon>
        <taxon>Eurotiomycetes</taxon>
        <taxon>Chaetothyriomycetidae</taxon>
        <taxon>Verrucariales</taxon>
        <taxon>Verrucariaceae</taxon>
        <taxon>Endocarpon</taxon>
    </lineage>
</organism>
<keyword evidence="3" id="KW-1185">Reference proteome</keyword>
<dbReference type="HOGENOM" id="CLU_1266880_0_0_1"/>
<dbReference type="EMBL" id="KE720660">
    <property type="protein sequence ID" value="ERF77103.1"/>
    <property type="molecule type" value="Genomic_DNA"/>
</dbReference>
<accession>U1GX62</accession>
<evidence type="ECO:0000313" key="3">
    <source>
        <dbReference type="Proteomes" id="UP000019373"/>
    </source>
</evidence>
<protein>
    <submittedName>
        <fullName evidence="2">Uncharacterized protein</fullName>
    </submittedName>
</protein>
<dbReference type="AlphaFoldDB" id="U1GX62"/>
<evidence type="ECO:0000256" key="1">
    <source>
        <dbReference type="SAM" id="MobiDB-lite"/>
    </source>
</evidence>
<sequence length="218" mass="22726">MTSNTQSAIRYSGRGGRGGTAQGSGGQHYSSSGANGRVGGQAAGRAAHPDAEDVGNIPGPIPREGPYNMERYIRELEEMTSMVRRTGVQQSTHGGSGIEDDTTGNVRMPRQLPNTCIPRGVPGRVEVNNERQLRRSNLRPSPAERERAAATAVAAISAAPRQNAAARSGGSKPVRTAANAITSPFLAAASSRNPLRLMPGTDPSQRGGAAATTFNPSR</sequence>
<dbReference type="RefSeq" id="XP_007785554.1">
    <property type="nucleotide sequence ID" value="XM_007787364.1"/>
</dbReference>
<reference evidence="3" key="1">
    <citation type="journal article" date="2014" name="BMC Genomics">
        <title>Genome characteristics reveal the impact of lichenization on lichen-forming fungus Endocarpon pusillum Hedwig (Verrucariales, Ascomycota).</title>
        <authorList>
            <person name="Wang Y.-Y."/>
            <person name="Liu B."/>
            <person name="Zhang X.-Y."/>
            <person name="Zhou Q.-M."/>
            <person name="Zhang T."/>
            <person name="Li H."/>
            <person name="Yu Y.-F."/>
            <person name="Zhang X.-L."/>
            <person name="Hao X.-Y."/>
            <person name="Wang M."/>
            <person name="Wang L."/>
            <person name="Wei J.-C."/>
        </authorList>
    </citation>
    <scope>NUCLEOTIDE SEQUENCE [LARGE SCALE GENOMIC DNA]</scope>
    <source>
        <strain evidence="3">Z07020 / HMAS-L-300199</strain>
    </source>
</reference>